<organism evidence="1 2">
    <name type="scientific">Cricetulus griseus</name>
    <name type="common">Chinese hamster</name>
    <name type="synonym">Cricetulus barabensis griseus</name>
    <dbReference type="NCBI Taxonomy" id="10029"/>
    <lineage>
        <taxon>Eukaryota</taxon>
        <taxon>Metazoa</taxon>
        <taxon>Chordata</taxon>
        <taxon>Craniata</taxon>
        <taxon>Vertebrata</taxon>
        <taxon>Euteleostomi</taxon>
        <taxon>Mammalia</taxon>
        <taxon>Eutheria</taxon>
        <taxon>Euarchontoglires</taxon>
        <taxon>Glires</taxon>
        <taxon>Rodentia</taxon>
        <taxon>Myomorpha</taxon>
        <taxon>Muroidea</taxon>
        <taxon>Cricetidae</taxon>
        <taxon>Cricetinae</taxon>
        <taxon>Cricetulus</taxon>
    </lineage>
</organism>
<reference evidence="2" key="1">
    <citation type="journal article" date="2011" name="Nat. Biotechnol.">
        <title>The genomic sequence of the Chinese hamster ovary (CHO)-K1 cell line.</title>
        <authorList>
            <person name="Xu X."/>
            <person name="Nagarajan H."/>
            <person name="Lewis N.E."/>
            <person name="Pan S."/>
            <person name="Cai Z."/>
            <person name="Liu X."/>
            <person name="Chen W."/>
            <person name="Xie M."/>
            <person name="Wang W."/>
            <person name="Hammond S."/>
            <person name="Andersen M.R."/>
            <person name="Neff N."/>
            <person name="Passarelli B."/>
            <person name="Koh W."/>
            <person name="Fan H.C."/>
            <person name="Wang J."/>
            <person name="Gui Y."/>
            <person name="Lee K.H."/>
            <person name="Betenbaugh M.J."/>
            <person name="Quake S.R."/>
            <person name="Famili I."/>
            <person name="Palsson B.O."/>
            <person name="Wang J."/>
        </authorList>
    </citation>
    <scope>NUCLEOTIDE SEQUENCE [LARGE SCALE GENOMIC DNA]</scope>
    <source>
        <strain evidence="2">CHO K1 cell line</strain>
    </source>
</reference>
<dbReference type="Proteomes" id="UP000001075">
    <property type="component" value="Unassembled WGS sequence"/>
</dbReference>
<accession>G3I9R8</accession>
<gene>
    <name evidence="1" type="ORF">I79_020323</name>
</gene>
<dbReference type="InParanoid" id="G3I9R8"/>
<dbReference type="EMBL" id="JH001641">
    <property type="protein sequence ID" value="EGW06894.1"/>
    <property type="molecule type" value="Genomic_DNA"/>
</dbReference>
<dbReference type="AlphaFoldDB" id="G3I9R8"/>
<sequence>MAQNTQQQVAGIEQNVQDPLMLLHDGKHLLQQLCGPWQACRVHSTSEAQEQLSCDPDLMPGCCWEPTSEYRGSRWVDTRAEKDDQPMCSQSS</sequence>
<evidence type="ECO:0000313" key="1">
    <source>
        <dbReference type="EMBL" id="EGW06894.1"/>
    </source>
</evidence>
<name>G3I9R8_CRIGR</name>
<proteinExistence type="predicted"/>
<evidence type="ECO:0000313" key="2">
    <source>
        <dbReference type="Proteomes" id="UP000001075"/>
    </source>
</evidence>
<protein>
    <submittedName>
        <fullName evidence="1">Uncharacterized protein</fullName>
    </submittedName>
</protein>